<comment type="caution">
    <text evidence="2">The sequence shown here is derived from an EMBL/GenBank/DDBJ whole genome shotgun (WGS) entry which is preliminary data.</text>
</comment>
<feature type="domain" description="RNA polymerase sigma factor 70 region 4 type 2" evidence="1">
    <location>
        <begin position="128"/>
        <end position="178"/>
    </location>
</feature>
<evidence type="ECO:0000313" key="3">
    <source>
        <dbReference type="Proteomes" id="UP000529446"/>
    </source>
</evidence>
<protein>
    <submittedName>
        <fullName evidence="2">Sigma-70 family RNA polymerase sigma factor</fullName>
    </submittedName>
</protein>
<reference evidence="2 3" key="1">
    <citation type="submission" date="2020-03" db="EMBL/GenBank/DDBJ databases">
        <title>Soil Listeria distribution.</title>
        <authorList>
            <person name="Liao J."/>
            <person name="Wiedmann M."/>
        </authorList>
    </citation>
    <scope>NUCLEOTIDE SEQUENCE [LARGE SCALE GENOMIC DNA]</scope>
    <source>
        <strain evidence="2 3">FSL L7-0360</strain>
    </source>
</reference>
<dbReference type="Proteomes" id="UP000529446">
    <property type="component" value="Unassembled WGS sequence"/>
</dbReference>
<dbReference type="Pfam" id="PF08281">
    <property type="entry name" value="Sigma70_r4_2"/>
    <property type="match status" value="1"/>
</dbReference>
<sequence length="192" mass="22362">MQKLINEYRGALADTKAFKANLQTIIDKKEALVPELPVGHTRIIEELPEKVTMSKINSIIDSLKYAIDWMELGHEPDPRRAIHRRSGIQREICLSDIETVRNWFIQEHGLAYEYEDDEVKISEWDKIRIEDAMSTMSDQEKKVFLLKFEKNLSYSQISDELEISVRSVRVYLKRGEEKIQAQVDGSLFCMAI</sequence>
<dbReference type="InterPro" id="IPR014284">
    <property type="entry name" value="RNA_pol_sigma-70_dom"/>
</dbReference>
<evidence type="ECO:0000259" key="1">
    <source>
        <dbReference type="Pfam" id="PF08281"/>
    </source>
</evidence>
<dbReference type="GO" id="GO:0006352">
    <property type="term" value="P:DNA-templated transcription initiation"/>
    <property type="evidence" value="ECO:0007669"/>
    <property type="project" value="InterPro"/>
</dbReference>
<evidence type="ECO:0000313" key="2">
    <source>
        <dbReference type="EMBL" id="MBC2115698.1"/>
    </source>
</evidence>
<dbReference type="GO" id="GO:0003677">
    <property type="term" value="F:DNA binding"/>
    <property type="evidence" value="ECO:0007669"/>
    <property type="project" value="InterPro"/>
</dbReference>
<dbReference type="RefSeq" id="WP_185535088.1">
    <property type="nucleotide sequence ID" value="NZ_JAARXI010000002.1"/>
</dbReference>
<dbReference type="EMBL" id="JAARXI010000002">
    <property type="protein sequence ID" value="MBC2115698.1"/>
    <property type="molecule type" value="Genomic_DNA"/>
</dbReference>
<organism evidence="2 3">
    <name type="scientific">Listeria booriae</name>
    <dbReference type="NCBI Taxonomy" id="1552123"/>
    <lineage>
        <taxon>Bacteria</taxon>
        <taxon>Bacillati</taxon>
        <taxon>Bacillota</taxon>
        <taxon>Bacilli</taxon>
        <taxon>Bacillales</taxon>
        <taxon>Listeriaceae</taxon>
        <taxon>Listeria</taxon>
    </lineage>
</organism>
<dbReference type="InterPro" id="IPR036388">
    <property type="entry name" value="WH-like_DNA-bd_sf"/>
</dbReference>
<proteinExistence type="predicted"/>
<dbReference type="AlphaFoldDB" id="A0A7X0YKW4"/>
<accession>A0A7X0YKW4</accession>
<dbReference type="NCBIfam" id="NF005385">
    <property type="entry name" value="PRK06930.1"/>
    <property type="match status" value="1"/>
</dbReference>
<dbReference type="CDD" id="cd06171">
    <property type="entry name" value="Sigma70_r4"/>
    <property type="match status" value="1"/>
</dbReference>
<dbReference type="InterPro" id="IPR013324">
    <property type="entry name" value="RNA_pol_sigma_r3/r4-like"/>
</dbReference>
<gene>
    <name evidence="2" type="ORF">HCB06_03615</name>
</gene>
<dbReference type="NCBIfam" id="TIGR02937">
    <property type="entry name" value="sigma70-ECF"/>
    <property type="match status" value="1"/>
</dbReference>
<dbReference type="SUPFAM" id="SSF88659">
    <property type="entry name" value="Sigma3 and sigma4 domains of RNA polymerase sigma factors"/>
    <property type="match status" value="1"/>
</dbReference>
<dbReference type="GO" id="GO:0016987">
    <property type="term" value="F:sigma factor activity"/>
    <property type="evidence" value="ECO:0007669"/>
    <property type="project" value="InterPro"/>
</dbReference>
<dbReference type="InterPro" id="IPR013249">
    <property type="entry name" value="RNA_pol_sigma70_r4_t2"/>
</dbReference>
<dbReference type="Gene3D" id="1.10.10.10">
    <property type="entry name" value="Winged helix-like DNA-binding domain superfamily/Winged helix DNA-binding domain"/>
    <property type="match status" value="1"/>
</dbReference>
<name>A0A7X0YKW4_9LIST</name>